<keyword evidence="2" id="KW-1185">Reference proteome</keyword>
<evidence type="ECO:0000313" key="2">
    <source>
        <dbReference type="Proteomes" id="UP001279734"/>
    </source>
</evidence>
<name>A0AAD3THS1_NEPGR</name>
<sequence length="68" mass="7344">MECSRLQDREFSTIGQSSPGFMTEGSWLQDEGLVALGQKALGTEYSSLRDKRLVAPGRMACDTGTEGS</sequence>
<organism evidence="1 2">
    <name type="scientific">Nepenthes gracilis</name>
    <name type="common">Slender pitcher plant</name>
    <dbReference type="NCBI Taxonomy" id="150966"/>
    <lineage>
        <taxon>Eukaryota</taxon>
        <taxon>Viridiplantae</taxon>
        <taxon>Streptophyta</taxon>
        <taxon>Embryophyta</taxon>
        <taxon>Tracheophyta</taxon>
        <taxon>Spermatophyta</taxon>
        <taxon>Magnoliopsida</taxon>
        <taxon>eudicotyledons</taxon>
        <taxon>Gunneridae</taxon>
        <taxon>Pentapetalae</taxon>
        <taxon>Caryophyllales</taxon>
        <taxon>Nepenthaceae</taxon>
        <taxon>Nepenthes</taxon>
    </lineage>
</organism>
<protein>
    <submittedName>
        <fullName evidence="1">Uncharacterized protein</fullName>
    </submittedName>
</protein>
<comment type="caution">
    <text evidence="1">The sequence shown here is derived from an EMBL/GenBank/DDBJ whole genome shotgun (WGS) entry which is preliminary data.</text>
</comment>
<proteinExistence type="predicted"/>
<gene>
    <name evidence="1" type="ORF">Nepgr_031069</name>
</gene>
<dbReference type="Proteomes" id="UP001279734">
    <property type="component" value="Unassembled WGS sequence"/>
</dbReference>
<evidence type="ECO:0000313" key="1">
    <source>
        <dbReference type="EMBL" id="GMH29226.1"/>
    </source>
</evidence>
<accession>A0AAD3THS1</accession>
<reference evidence="1" key="1">
    <citation type="submission" date="2023-05" db="EMBL/GenBank/DDBJ databases">
        <title>Nepenthes gracilis genome sequencing.</title>
        <authorList>
            <person name="Fukushima K."/>
        </authorList>
    </citation>
    <scope>NUCLEOTIDE SEQUENCE</scope>
    <source>
        <strain evidence="1">SING2019-196</strain>
    </source>
</reference>
<dbReference type="AlphaFoldDB" id="A0AAD3THS1"/>
<dbReference type="EMBL" id="BSYO01000036">
    <property type="protein sequence ID" value="GMH29226.1"/>
    <property type="molecule type" value="Genomic_DNA"/>
</dbReference>